<gene>
    <name evidence="2" type="ORF">LTRI10_LOCUS38717</name>
</gene>
<name>A0AAV2FJJ5_9ROSI</name>
<feature type="compositionally biased region" description="Polar residues" evidence="1">
    <location>
        <begin position="58"/>
        <end position="67"/>
    </location>
</feature>
<evidence type="ECO:0000313" key="2">
    <source>
        <dbReference type="EMBL" id="CAL1398486.1"/>
    </source>
</evidence>
<protein>
    <submittedName>
        <fullName evidence="2">Uncharacterized protein</fullName>
    </submittedName>
</protein>
<dbReference type="EMBL" id="OZ034819">
    <property type="protein sequence ID" value="CAL1398486.1"/>
    <property type="molecule type" value="Genomic_DNA"/>
</dbReference>
<evidence type="ECO:0000256" key="1">
    <source>
        <dbReference type="SAM" id="MobiDB-lite"/>
    </source>
</evidence>
<organism evidence="2 3">
    <name type="scientific">Linum trigynum</name>
    <dbReference type="NCBI Taxonomy" id="586398"/>
    <lineage>
        <taxon>Eukaryota</taxon>
        <taxon>Viridiplantae</taxon>
        <taxon>Streptophyta</taxon>
        <taxon>Embryophyta</taxon>
        <taxon>Tracheophyta</taxon>
        <taxon>Spermatophyta</taxon>
        <taxon>Magnoliopsida</taxon>
        <taxon>eudicotyledons</taxon>
        <taxon>Gunneridae</taxon>
        <taxon>Pentapetalae</taxon>
        <taxon>rosids</taxon>
        <taxon>fabids</taxon>
        <taxon>Malpighiales</taxon>
        <taxon>Linaceae</taxon>
        <taxon>Linum</taxon>
    </lineage>
</organism>
<evidence type="ECO:0000313" key="3">
    <source>
        <dbReference type="Proteomes" id="UP001497516"/>
    </source>
</evidence>
<proteinExistence type="predicted"/>
<accession>A0AAV2FJJ5</accession>
<dbReference type="Proteomes" id="UP001497516">
    <property type="component" value="Chromosome 6"/>
</dbReference>
<reference evidence="2 3" key="1">
    <citation type="submission" date="2024-04" db="EMBL/GenBank/DDBJ databases">
        <authorList>
            <person name="Fracassetti M."/>
        </authorList>
    </citation>
    <scope>NUCLEOTIDE SEQUENCE [LARGE SCALE GENOMIC DNA]</scope>
</reference>
<feature type="region of interest" description="Disordered" evidence="1">
    <location>
        <begin position="23"/>
        <end position="73"/>
    </location>
</feature>
<dbReference type="AlphaFoldDB" id="A0AAV2FJJ5"/>
<keyword evidence="3" id="KW-1185">Reference proteome</keyword>
<sequence>MTIIANVPSSSAKKLAGNTAAVMIPPSPTRAPTAGKSHFPPEISTHGPGSNQEHKGQIRSTTSTALNPKSVPLMSPINSWKFRKKKHTGATLVPRPWNDDDAEWMARNSGTWAKLH</sequence>